<organism evidence="1 2">
    <name type="scientific">Ridgeia piscesae</name>
    <name type="common">Tubeworm</name>
    <dbReference type="NCBI Taxonomy" id="27915"/>
    <lineage>
        <taxon>Eukaryota</taxon>
        <taxon>Metazoa</taxon>
        <taxon>Spiralia</taxon>
        <taxon>Lophotrochozoa</taxon>
        <taxon>Annelida</taxon>
        <taxon>Polychaeta</taxon>
        <taxon>Sedentaria</taxon>
        <taxon>Canalipalpata</taxon>
        <taxon>Sabellida</taxon>
        <taxon>Siboglinidae</taxon>
        <taxon>Ridgeia</taxon>
    </lineage>
</organism>
<evidence type="ECO:0000313" key="1">
    <source>
        <dbReference type="EMBL" id="KAK2173997.1"/>
    </source>
</evidence>
<name>A0AAD9KMC8_RIDPI</name>
<reference evidence="1" key="1">
    <citation type="journal article" date="2023" name="Mol. Biol. Evol.">
        <title>Third-Generation Sequencing Reveals the Adaptive Role of the Epigenome in Three Deep-Sea Polychaetes.</title>
        <authorList>
            <person name="Perez M."/>
            <person name="Aroh O."/>
            <person name="Sun Y."/>
            <person name="Lan Y."/>
            <person name="Juniper S.K."/>
            <person name="Young C.R."/>
            <person name="Angers B."/>
            <person name="Qian P.Y."/>
        </authorList>
    </citation>
    <scope>NUCLEOTIDE SEQUENCE</scope>
    <source>
        <strain evidence="1">R07B-5</strain>
    </source>
</reference>
<evidence type="ECO:0000313" key="2">
    <source>
        <dbReference type="Proteomes" id="UP001209878"/>
    </source>
</evidence>
<dbReference type="EMBL" id="JAODUO010000836">
    <property type="protein sequence ID" value="KAK2173997.1"/>
    <property type="molecule type" value="Genomic_DNA"/>
</dbReference>
<accession>A0AAD9KMC8</accession>
<protein>
    <submittedName>
        <fullName evidence="1">Uncharacterized protein</fullName>
    </submittedName>
</protein>
<dbReference type="Proteomes" id="UP001209878">
    <property type="component" value="Unassembled WGS sequence"/>
</dbReference>
<proteinExistence type="predicted"/>
<keyword evidence="2" id="KW-1185">Reference proteome</keyword>
<dbReference type="AlphaFoldDB" id="A0AAD9KMC8"/>
<gene>
    <name evidence="1" type="ORF">NP493_836g01004</name>
</gene>
<comment type="caution">
    <text evidence="1">The sequence shown here is derived from an EMBL/GenBank/DDBJ whole genome shotgun (WGS) entry which is preliminary data.</text>
</comment>
<sequence>MDPRSLSDTFRCTRFRERFIREGVFTLVVSIPAHTSQNRLSRYLATLALFCDVTVCLVEIAINGLPPSQRLRQFCTCRGSTLVCSIATTVELTRPPLSCDTCVTSHDFGDNVDAVSRCHSKATSLGP</sequence>